<organism evidence="1 2">
    <name type="scientific">Microbacterium allomyrinae</name>
    <dbReference type="NCBI Taxonomy" id="2830666"/>
    <lineage>
        <taxon>Bacteria</taxon>
        <taxon>Bacillati</taxon>
        <taxon>Actinomycetota</taxon>
        <taxon>Actinomycetes</taxon>
        <taxon>Micrococcales</taxon>
        <taxon>Microbacteriaceae</taxon>
        <taxon>Microbacterium</taxon>
    </lineage>
</organism>
<dbReference type="RefSeq" id="WP_229382537.1">
    <property type="nucleotide sequence ID" value="NZ_JAGTTN010000001.1"/>
</dbReference>
<evidence type="ECO:0000313" key="2">
    <source>
        <dbReference type="Proteomes" id="UP001139354"/>
    </source>
</evidence>
<dbReference type="Proteomes" id="UP001139354">
    <property type="component" value="Unassembled WGS sequence"/>
</dbReference>
<accession>A0A9X1S1T5</accession>
<protein>
    <submittedName>
        <fullName evidence="1">Uncharacterized protein</fullName>
    </submittedName>
</protein>
<keyword evidence="2" id="KW-1185">Reference proteome</keyword>
<comment type="caution">
    <text evidence="1">The sequence shown here is derived from an EMBL/GenBank/DDBJ whole genome shotgun (WGS) entry which is preliminary data.</text>
</comment>
<proteinExistence type="predicted"/>
<reference evidence="1" key="1">
    <citation type="submission" date="2021-04" db="EMBL/GenBank/DDBJ databases">
        <title>Microbacterium tenobrionis sp. nov. and Microbacterium allomyrinae sp. nov., isolated from larvae of Tenobrio molitor and Allomyrina dichotoma, respectively.</title>
        <authorList>
            <person name="Lee S.D."/>
        </authorList>
    </citation>
    <scope>NUCLEOTIDE SEQUENCE</scope>
    <source>
        <strain evidence="1">BWT-G7</strain>
    </source>
</reference>
<dbReference type="AlphaFoldDB" id="A0A9X1S1T5"/>
<gene>
    <name evidence="1" type="ORF">KEC57_00340</name>
</gene>
<evidence type="ECO:0000313" key="1">
    <source>
        <dbReference type="EMBL" id="MCC2030627.1"/>
    </source>
</evidence>
<name>A0A9X1S1T5_9MICO</name>
<dbReference type="EMBL" id="JAGTTN010000001">
    <property type="protein sequence ID" value="MCC2030627.1"/>
    <property type="molecule type" value="Genomic_DNA"/>
</dbReference>
<sequence>MFGGGFTETATFSVVAQTPHVPPSIEALVSFHADPPERAVSRAEREIRPARTHY</sequence>